<gene>
    <name evidence="1" type="ORF">OPT61_g3564</name>
</gene>
<keyword evidence="2" id="KW-1185">Reference proteome</keyword>
<dbReference type="EMBL" id="JAPHNI010000185">
    <property type="protein sequence ID" value="KAJ8114589.1"/>
    <property type="molecule type" value="Genomic_DNA"/>
</dbReference>
<protein>
    <submittedName>
        <fullName evidence="1">Uncharacterized protein</fullName>
    </submittedName>
</protein>
<sequence>MEVAGLTASIITLIGAATLAGSTVSRIWGLRDSAPAYVLTALNEIEDFKATLQLIRFALEGLPETTPDFIDDEIARFLGRADRSLADFNSYLHNKVLRIVDGESDTIKLRRRAKLKEILGEAEPGMRVLQQELTSIKLSLNTALAARHLRNSGKSTSVACHEVSLIQHSSTATLDGATSTSTTMNQEKVLVAHSSTPSTRQIQSTSTLVSDSGHVHSMMPQWLSELSGVAYFRSLGVPFFNHVSCDLKICSNKAQGAGKMCLQYTFPRWILPYMVQATVGWQTTGGFGGNWTVRIPRFYKDEELSREVGFYMREKSAEDFTRLMAESGLRPFDQIGILTESCTLLELAMAYQRQDLFIMLIESGADISCPDEHGKQSWPALRRHKVYIEASDYISRSIRHNYLMEGTLDQLTTYLQQDPQAVLARDTFGYHLTLLHWAVMANLPLSKVRALLNAGADVRARCNHGLSSLMWAVQIHASAEMCELLLSSGADINEVGPGGDNVLGRAISRTPWHSREDIVKYLLQAGADVHYTNPDGETALHLAVKAVSVNVCRLLVDFGAAVNKRDHIGWFPVTTAIFLNHHQAIELLIQRGARLDVIHDDEDYFSTVLLKAAMFGDTRTMQILTLARISGVRMDSLAIRVYWTGFKSRNDQDRFYGTRAPLDSERQAFQRLLDSVTPLDLERANLDRRPCIPGTFLNKEVEGGARLPAWVDERMLLEDTSPEKPNVAKDNDKNPDAGQVALENSVDDQWYNPLMPQSVQILNVRSINSLRPTESTKERRTLGTTGNASSISGQHLMSASHVKKKFGRDLSDESV</sequence>
<organism evidence="1 2">
    <name type="scientific">Boeremia exigua</name>
    <dbReference type="NCBI Taxonomy" id="749465"/>
    <lineage>
        <taxon>Eukaryota</taxon>
        <taxon>Fungi</taxon>
        <taxon>Dikarya</taxon>
        <taxon>Ascomycota</taxon>
        <taxon>Pezizomycotina</taxon>
        <taxon>Dothideomycetes</taxon>
        <taxon>Pleosporomycetidae</taxon>
        <taxon>Pleosporales</taxon>
        <taxon>Pleosporineae</taxon>
        <taxon>Didymellaceae</taxon>
        <taxon>Boeremia</taxon>
    </lineage>
</organism>
<evidence type="ECO:0000313" key="1">
    <source>
        <dbReference type="EMBL" id="KAJ8114589.1"/>
    </source>
</evidence>
<name>A0ACC2IH97_9PLEO</name>
<comment type="caution">
    <text evidence="1">The sequence shown here is derived from an EMBL/GenBank/DDBJ whole genome shotgun (WGS) entry which is preliminary data.</text>
</comment>
<accession>A0ACC2IH97</accession>
<evidence type="ECO:0000313" key="2">
    <source>
        <dbReference type="Proteomes" id="UP001153331"/>
    </source>
</evidence>
<proteinExistence type="predicted"/>
<reference evidence="1" key="1">
    <citation type="submission" date="2022-11" db="EMBL/GenBank/DDBJ databases">
        <title>Genome Sequence of Boeremia exigua.</title>
        <authorList>
            <person name="Buettner E."/>
        </authorList>
    </citation>
    <scope>NUCLEOTIDE SEQUENCE</scope>
    <source>
        <strain evidence="1">CU02</strain>
    </source>
</reference>
<dbReference type="Proteomes" id="UP001153331">
    <property type="component" value="Unassembled WGS sequence"/>
</dbReference>